<reference evidence="3 4" key="1">
    <citation type="journal article" date="2019" name="Int. J. Syst. Evol. Microbiol.">
        <title>The Global Catalogue of Microorganisms (GCM) 10K type strain sequencing project: providing services to taxonomists for standard genome sequencing and annotation.</title>
        <authorList>
            <consortium name="The Broad Institute Genomics Platform"/>
            <consortium name="The Broad Institute Genome Sequencing Center for Infectious Disease"/>
            <person name="Wu L."/>
            <person name="Ma J."/>
        </authorList>
    </citation>
    <scope>NUCLEOTIDE SEQUENCE [LARGE SCALE GENOMIC DNA]</scope>
    <source>
        <strain evidence="3 4">JCM 14560</strain>
    </source>
</reference>
<feature type="signal peptide" evidence="1">
    <location>
        <begin position="1"/>
        <end position="30"/>
    </location>
</feature>
<dbReference type="InterPro" id="IPR010427">
    <property type="entry name" value="DUF1023"/>
</dbReference>
<evidence type="ECO:0000313" key="3">
    <source>
        <dbReference type="EMBL" id="GAA2153908.1"/>
    </source>
</evidence>
<feature type="chain" id="PRO_5046725934" evidence="1">
    <location>
        <begin position="31"/>
        <end position="395"/>
    </location>
</feature>
<proteinExistence type="predicted"/>
<keyword evidence="4" id="KW-1185">Reference proteome</keyword>
<feature type="domain" description="DUF1023" evidence="2">
    <location>
        <begin position="157"/>
        <end position="336"/>
    </location>
</feature>
<organism evidence="3 4">
    <name type="scientific">Kitasatospora kazusensis</name>
    <dbReference type="NCBI Taxonomy" id="407974"/>
    <lineage>
        <taxon>Bacteria</taxon>
        <taxon>Bacillati</taxon>
        <taxon>Actinomycetota</taxon>
        <taxon>Actinomycetes</taxon>
        <taxon>Kitasatosporales</taxon>
        <taxon>Streptomycetaceae</taxon>
        <taxon>Kitasatospora</taxon>
    </lineage>
</organism>
<evidence type="ECO:0000256" key="1">
    <source>
        <dbReference type="SAM" id="SignalP"/>
    </source>
</evidence>
<dbReference type="SUPFAM" id="SSF53474">
    <property type="entry name" value="alpha/beta-Hydrolases"/>
    <property type="match status" value="1"/>
</dbReference>
<accession>A0ABN3A4W5</accession>
<evidence type="ECO:0000259" key="2">
    <source>
        <dbReference type="Pfam" id="PF06259"/>
    </source>
</evidence>
<protein>
    <submittedName>
        <fullName evidence="3">Alpha/beta hydrolase family protein</fullName>
    </submittedName>
</protein>
<dbReference type="GO" id="GO:0016787">
    <property type="term" value="F:hydrolase activity"/>
    <property type="evidence" value="ECO:0007669"/>
    <property type="project" value="UniProtKB-KW"/>
</dbReference>
<keyword evidence="1" id="KW-0732">Signal</keyword>
<dbReference type="RefSeq" id="WP_344468410.1">
    <property type="nucleotide sequence ID" value="NZ_BAAANT010000040.1"/>
</dbReference>
<evidence type="ECO:0000313" key="4">
    <source>
        <dbReference type="Proteomes" id="UP001422759"/>
    </source>
</evidence>
<comment type="caution">
    <text evidence="3">The sequence shown here is derived from an EMBL/GenBank/DDBJ whole genome shotgun (WGS) entry which is preliminary data.</text>
</comment>
<name>A0ABN3A4W5_9ACTN</name>
<dbReference type="Pfam" id="PF06259">
    <property type="entry name" value="Abhydrolase_8"/>
    <property type="match status" value="1"/>
</dbReference>
<dbReference type="Proteomes" id="UP001422759">
    <property type="component" value="Unassembled WGS sequence"/>
</dbReference>
<keyword evidence="3" id="KW-0378">Hydrolase</keyword>
<sequence length="395" mass="40342">MQRRRVKRILIGVFAASAVLVDAGAAAAQAAAANEQVAITTPPAGSAAWTADHSLGRSLPDPATADARTVAAFFASITPEQATRLIAEYPLVVGNLDGAPLALRYQANRVAIAAEIDRVRAQANDRTLDSTTRALAESRVNDSTALLAKGRQILAFDPRGRGLVSEVYGDLGTAQRVAVLVPGSDADLAHFDQSADPLRSPAGMARALVAEEHRQSPDGHTAVIAWTGYVTPSGLGPDAVTSRLADVAAPRLERLLGGLAVTSAPDSPPTLFCHSYGSVVCGVAAPKIHDGAGATDLVVFGSPGMGVQDASELGSGVRVWATRNPSDWIGNVPYLEVGGLGHGADPTGADFGAEEISSAGAAGHTGYLAANTASLHNFGAIALGLYQSVSHPSAG</sequence>
<gene>
    <name evidence="3" type="ORF">GCM10009760_52170</name>
</gene>
<dbReference type="EMBL" id="BAAANT010000040">
    <property type="protein sequence ID" value="GAA2153908.1"/>
    <property type="molecule type" value="Genomic_DNA"/>
</dbReference>
<dbReference type="InterPro" id="IPR029058">
    <property type="entry name" value="AB_hydrolase_fold"/>
</dbReference>